<dbReference type="InterPro" id="IPR041049">
    <property type="entry name" value="DUF5615"/>
</dbReference>
<evidence type="ECO:0000313" key="2">
    <source>
        <dbReference type="EMBL" id="GAG84487.1"/>
    </source>
</evidence>
<proteinExistence type="predicted"/>
<dbReference type="Pfam" id="PF18480">
    <property type="entry name" value="DUF5615"/>
    <property type="match status" value="1"/>
</dbReference>
<comment type="caution">
    <text evidence="2">The sequence shown here is derived from an EMBL/GenBank/DDBJ whole genome shotgun (WGS) entry which is preliminary data.</text>
</comment>
<sequence>GDVQIMKLKFLVDVSVGRKTEQYLIEAGHDTVCVRELNARATDEEILELAVLEQRIVITMDKDFGELVYNSGRNHKGVLLLRLEDQTGKAKVGVLSEILKLHSEELEGHFSVYQNGRLRIRK</sequence>
<organism evidence="2">
    <name type="scientific">marine sediment metagenome</name>
    <dbReference type="NCBI Taxonomy" id="412755"/>
    <lineage>
        <taxon>unclassified sequences</taxon>
        <taxon>metagenomes</taxon>
        <taxon>ecological metagenomes</taxon>
    </lineage>
</organism>
<accession>X1BTL5</accession>
<name>X1BTL5_9ZZZZ</name>
<protein>
    <recommendedName>
        <fullName evidence="1">DUF5615 domain-containing protein</fullName>
    </recommendedName>
</protein>
<dbReference type="AlphaFoldDB" id="X1BTL5"/>
<evidence type="ECO:0000259" key="1">
    <source>
        <dbReference type="Pfam" id="PF18480"/>
    </source>
</evidence>
<reference evidence="2" key="1">
    <citation type="journal article" date="2014" name="Front. Microbiol.">
        <title>High frequency of phylogenetically diverse reductive dehalogenase-homologous genes in deep subseafloor sedimentary metagenomes.</title>
        <authorList>
            <person name="Kawai M."/>
            <person name="Futagami T."/>
            <person name="Toyoda A."/>
            <person name="Takaki Y."/>
            <person name="Nishi S."/>
            <person name="Hori S."/>
            <person name="Arai W."/>
            <person name="Tsubouchi T."/>
            <person name="Morono Y."/>
            <person name="Uchiyama I."/>
            <person name="Ito T."/>
            <person name="Fujiyama A."/>
            <person name="Inagaki F."/>
            <person name="Takami H."/>
        </authorList>
    </citation>
    <scope>NUCLEOTIDE SEQUENCE</scope>
    <source>
        <strain evidence="2">Expedition CK06-06</strain>
    </source>
</reference>
<gene>
    <name evidence="2" type="ORF">S01H4_22051</name>
</gene>
<feature type="domain" description="DUF5615" evidence="1">
    <location>
        <begin position="9"/>
        <end position="113"/>
    </location>
</feature>
<feature type="non-terminal residue" evidence="2">
    <location>
        <position position="1"/>
    </location>
</feature>
<dbReference type="EMBL" id="BART01010054">
    <property type="protein sequence ID" value="GAG84487.1"/>
    <property type="molecule type" value="Genomic_DNA"/>
</dbReference>